<sequence>MDLTISEISAWFLIAVAVIGLSNLIKYKGRMQDFDLLVLVFLVATNVVFLILSYFDPLTFDLLSKKFLVLTLTAVVLNYLLNKAIEGRMKEKNVAVNWREDRLFIKIVSITGALLLLGFFAFTIWYSTPKSINYTYEGLLIEESEAQETVTVEINGELDRSLAGGGSYVGTFQVQGESIDIPEAELDAWVDYRGSSNGGILRYSEDGSIGDSTMPGYIHLENNFQEFVLYLEQGGIIVAPADGEGEALEKISELE</sequence>
<reference evidence="2 3" key="1">
    <citation type="submission" date="2018-11" db="EMBL/GenBank/DDBJ databases">
        <title>Genomic Encyclopedia of Type Strains, Phase IV (KMG-IV): sequencing the most valuable type-strain genomes for metagenomic binning, comparative biology and taxonomic classification.</title>
        <authorList>
            <person name="Goeker M."/>
        </authorList>
    </citation>
    <scope>NUCLEOTIDE SEQUENCE [LARGE SCALE GENOMIC DNA]</scope>
    <source>
        <strain evidence="2 3">DSM 18090</strain>
    </source>
</reference>
<feature type="transmembrane region" description="Helical" evidence="1">
    <location>
        <begin position="6"/>
        <end position="24"/>
    </location>
</feature>
<gene>
    <name evidence="2" type="ORF">EDC24_1938</name>
</gene>
<evidence type="ECO:0000256" key="1">
    <source>
        <dbReference type="SAM" id="Phobius"/>
    </source>
</evidence>
<keyword evidence="3" id="KW-1185">Reference proteome</keyword>
<dbReference type="AlphaFoldDB" id="A0A3N5BUJ1"/>
<name>A0A3N5BUJ1_9BACI</name>
<protein>
    <submittedName>
        <fullName evidence="2">Uncharacterized protein</fullName>
    </submittedName>
</protein>
<feature type="transmembrane region" description="Helical" evidence="1">
    <location>
        <begin position="67"/>
        <end position="82"/>
    </location>
</feature>
<accession>A0A3N5BUJ1</accession>
<keyword evidence="1" id="KW-0472">Membrane</keyword>
<keyword evidence="1" id="KW-0812">Transmembrane</keyword>
<proteinExistence type="predicted"/>
<feature type="transmembrane region" description="Helical" evidence="1">
    <location>
        <begin position="103"/>
        <end position="126"/>
    </location>
</feature>
<evidence type="ECO:0000313" key="2">
    <source>
        <dbReference type="EMBL" id="RPF53438.1"/>
    </source>
</evidence>
<dbReference type="EMBL" id="RKRF01000009">
    <property type="protein sequence ID" value="RPF53438.1"/>
    <property type="molecule type" value="Genomic_DNA"/>
</dbReference>
<comment type="caution">
    <text evidence="2">The sequence shown here is derived from an EMBL/GenBank/DDBJ whole genome shotgun (WGS) entry which is preliminary data.</text>
</comment>
<evidence type="ECO:0000313" key="3">
    <source>
        <dbReference type="Proteomes" id="UP000276443"/>
    </source>
</evidence>
<dbReference type="RefSeq" id="WP_124221969.1">
    <property type="nucleotide sequence ID" value="NZ_RKRF01000009.1"/>
</dbReference>
<organism evidence="2 3">
    <name type="scientific">Aquisalibacillus elongatus</name>
    <dbReference type="NCBI Taxonomy" id="485577"/>
    <lineage>
        <taxon>Bacteria</taxon>
        <taxon>Bacillati</taxon>
        <taxon>Bacillota</taxon>
        <taxon>Bacilli</taxon>
        <taxon>Bacillales</taxon>
        <taxon>Bacillaceae</taxon>
        <taxon>Aquisalibacillus</taxon>
    </lineage>
</organism>
<dbReference type="Proteomes" id="UP000276443">
    <property type="component" value="Unassembled WGS sequence"/>
</dbReference>
<feature type="transmembrane region" description="Helical" evidence="1">
    <location>
        <begin position="36"/>
        <end position="55"/>
    </location>
</feature>
<keyword evidence="1" id="KW-1133">Transmembrane helix</keyword>